<dbReference type="PANTHER" id="PTHR15462">
    <property type="entry name" value="SERINE PROTEASE"/>
    <property type="match status" value="1"/>
</dbReference>
<dbReference type="PROSITE" id="PS00135">
    <property type="entry name" value="TRYPSIN_SER"/>
    <property type="match status" value="1"/>
</dbReference>
<evidence type="ECO:0000313" key="7">
    <source>
        <dbReference type="Proteomes" id="UP000305451"/>
    </source>
</evidence>
<keyword evidence="7" id="KW-1185">Reference proteome</keyword>
<dbReference type="Gene3D" id="2.40.10.10">
    <property type="entry name" value="Trypsin-like serine proteases"/>
    <property type="match status" value="2"/>
</dbReference>
<accession>A0A4S2HBQ1</accession>
<dbReference type="PROSITE" id="PS00134">
    <property type="entry name" value="TRYPSIN_HIS"/>
    <property type="match status" value="1"/>
</dbReference>
<evidence type="ECO:0000256" key="3">
    <source>
        <dbReference type="SAM" id="MobiDB-lite"/>
    </source>
</evidence>
<dbReference type="InterPro" id="IPR018114">
    <property type="entry name" value="TRYPSIN_HIS"/>
</dbReference>
<dbReference type="SUPFAM" id="SSF50494">
    <property type="entry name" value="Trypsin-like serine proteases"/>
    <property type="match status" value="1"/>
</dbReference>
<dbReference type="AlphaFoldDB" id="A0A4S2HBQ1"/>
<comment type="caution">
    <text evidence="6">The sequence shown here is derived from an EMBL/GenBank/DDBJ whole genome shotgun (WGS) entry which is preliminary data.</text>
</comment>
<dbReference type="OrthoDB" id="7426809at2"/>
<feature type="signal peptide" evidence="4">
    <location>
        <begin position="1"/>
        <end position="18"/>
    </location>
</feature>
<dbReference type="InterPro" id="IPR033116">
    <property type="entry name" value="TRYPSIN_SER"/>
</dbReference>
<organism evidence="6 7">
    <name type="scientific">Marinicauda pacifica</name>
    <dbReference type="NCBI Taxonomy" id="1133559"/>
    <lineage>
        <taxon>Bacteria</taxon>
        <taxon>Pseudomonadati</taxon>
        <taxon>Pseudomonadota</taxon>
        <taxon>Alphaproteobacteria</taxon>
        <taxon>Maricaulales</taxon>
        <taxon>Maricaulaceae</taxon>
        <taxon>Marinicauda</taxon>
    </lineage>
</organism>
<reference evidence="6 7" key="1">
    <citation type="journal article" date="2013" name="Int. J. Syst. Evol. Microbiol.">
        <title>Marinicauda pacifica gen. nov., sp. nov., a prosthecate alphaproteobacterium of the family Hyphomonadaceae isolated from deep seawater.</title>
        <authorList>
            <person name="Zhang X.Y."/>
            <person name="Li G.W."/>
            <person name="Wang C.S."/>
            <person name="Zhang Y.J."/>
            <person name="Xu X.W."/>
            <person name="Li H."/>
            <person name="Liu A."/>
            <person name="Liu C."/>
            <person name="Xie B.B."/>
            <person name="Qin Q.L."/>
            <person name="Xu Z."/>
            <person name="Chen X.L."/>
            <person name="Zhou B.C."/>
            <person name="Zhang Y.Z."/>
        </authorList>
    </citation>
    <scope>NUCLEOTIDE SEQUENCE [LARGE SCALE GENOMIC DNA]</scope>
    <source>
        <strain evidence="6 7">P-1 km-3</strain>
    </source>
</reference>
<evidence type="ECO:0000259" key="5">
    <source>
        <dbReference type="PROSITE" id="PS50240"/>
    </source>
</evidence>
<dbReference type="Proteomes" id="UP000305451">
    <property type="component" value="Unassembled WGS sequence"/>
</dbReference>
<keyword evidence="2" id="KW-0720">Serine protease</keyword>
<feature type="region of interest" description="Disordered" evidence="3">
    <location>
        <begin position="400"/>
        <end position="422"/>
    </location>
</feature>
<keyword evidence="2 6" id="KW-0645">Protease</keyword>
<proteinExistence type="predicted"/>
<evidence type="ECO:0000313" key="6">
    <source>
        <dbReference type="EMBL" id="TGY93387.1"/>
    </source>
</evidence>
<dbReference type="EMBL" id="SRXV01000002">
    <property type="protein sequence ID" value="TGY93387.1"/>
    <property type="molecule type" value="Genomic_DNA"/>
</dbReference>
<evidence type="ECO:0000256" key="1">
    <source>
        <dbReference type="ARBA" id="ARBA00022729"/>
    </source>
</evidence>
<dbReference type="InterPro" id="IPR001254">
    <property type="entry name" value="Trypsin_dom"/>
</dbReference>
<evidence type="ECO:0000256" key="2">
    <source>
        <dbReference type="RuleBase" id="RU363034"/>
    </source>
</evidence>
<feature type="compositionally biased region" description="Gly residues" evidence="3">
    <location>
        <begin position="407"/>
        <end position="422"/>
    </location>
</feature>
<dbReference type="InterPro" id="IPR050966">
    <property type="entry name" value="Glutamyl_endopeptidase"/>
</dbReference>
<protein>
    <submittedName>
        <fullName evidence="6">Trypsin-like serine protease</fullName>
    </submittedName>
</protein>
<dbReference type="InterPro" id="IPR009003">
    <property type="entry name" value="Peptidase_S1_PA"/>
</dbReference>
<dbReference type="GO" id="GO:0006508">
    <property type="term" value="P:proteolysis"/>
    <property type="evidence" value="ECO:0007669"/>
    <property type="project" value="UniProtKB-KW"/>
</dbReference>
<feature type="domain" description="Peptidase S1" evidence="5">
    <location>
        <begin position="174"/>
        <end position="393"/>
    </location>
</feature>
<dbReference type="GO" id="GO:0004252">
    <property type="term" value="F:serine-type endopeptidase activity"/>
    <property type="evidence" value="ECO:0007669"/>
    <property type="project" value="InterPro"/>
</dbReference>
<keyword evidence="2" id="KW-0378">Hydrolase</keyword>
<dbReference type="PANTHER" id="PTHR15462:SF8">
    <property type="entry name" value="SERINE PROTEASE"/>
    <property type="match status" value="1"/>
</dbReference>
<keyword evidence="1 4" id="KW-0732">Signal</keyword>
<evidence type="ECO:0000256" key="4">
    <source>
        <dbReference type="SAM" id="SignalP"/>
    </source>
</evidence>
<sequence>MCAVLALISIAAPAWSQAAAPERLSARDLQHWLTSVQKPGKPGAGVSAIGGNDSCQHANDMECDEPGVGTGACPAGTDRSDCWRIMSGEEDNSCQWAHDGECDEPRLGTGVCTQGTDLADCGDLSGLRFRTDACDLAFNGVCDEPGEGTGRCEARTDRSDCAGRERPMSFDDHFFGRDDRVLLDTGEAPWSRIGTVSMDAGGTCTATLIGPDILLTAAHCIEGEQGRVNARGTFETGFDRQEGPVRARVIDYLTDPGRAAAVGTEQDDPLDWALLRLDRRLGDTVGWLGVRTLTRDLGRRAGLEERIYQAGYSWDTGENLSGNTDCRVVEIYADTTFAHECDTTQGDSGSPFLIEDEGDWFVIGSDSTYRRVETGPVINIAVGAEAWVDRLEAFASGEAGANATRPMGGGKPGVTGARKPGG</sequence>
<gene>
    <name evidence="6" type="ORF">E5162_08115</name>
</gene>
<dbReference type="SMART" id="SM00020">
    <property type="entry name" value="Tryp_SPc"/>
    <property type="match status" value="1"/>
</dbReference>
<name>A0A4S2HBQ1_9PROT</name>
<dbReference type="PROSITE" id="PS50240">
    <property type="entry name" value="TRYPSIN_DOM"/>
    <property type="match status" value="1"/>
</dbReference>
<feature type="chain" id="PRO_5020570062" evidence="4">
    <location>
        <begin position="19"/>
        <end position="422"/>
    </location>
</feature>
<dbReference type="InterPro" id="IPR043504">
    <property type="entry name" value="Peptidase_S1_PA_chymotrypsin"/>
</dbReference>
<dbReference type="Pfam" id="PF00089">
    <property type="entry name" value="Trypsin"/>
    <property type="match status" value="1"/>
</dbReference>